<proteinExistence type="predicted"/>
<reference evidence="8" key="1">
    <citation type="submission" date="2015-03" db="EMBL/GenBank/DDBJ databases">
        <authorList>
            <person name="Wibberg D."/>
        </authorList>
    </citation>
    <scope>NUCLEOTIDE SEQUENCE [LARGE SCALE GENOMIC DNA]</scope>
</reference>
<keyword evidence="4" id="KW-0564">Palmitate</keyword>
<feature type="chain" id="PRO_5039088867" evidence="6">
    <location>
        <begin position="27"/>
        <end position="453"/>
    </location>
</feature>
<keyword evidence="3" id="KW-0472">Membrane</keyword>
<dbReference type="AlphaFoldDB" id="A0A0E4HDR1"/>
<dbReference type="PANTHER" id="PTHR43649">
    <property type="entry name" value="ARABINOSE-BINDING PROTEIN-RELATED"/>
    <property type="match status" value="1"/>
</dbReference>
<evidence type="ECO:0000256" key="3">
    <source>
        <dbReference type="ARBA" id="ARBA00023136"/>
    </source>
</evidence>
<dbReference type="PROSITE" id="PS51257">
    <property type="entry name" value="PROKAR_LIPOPROTEIN"/>
    <property type="match status" value="1"/>
</dbReference>
<sequence length="453" mass="49262">MRKPLFKTSCTLASTLILALSVSACGSQNSPENSGTSATAASTASGQANDAPAAKAPVKISYLTFRVGTHASAKLEEEQIKQFNAKYSNEVEVVVEEIPSDSAYEDKLKILAVSGDVPDVVMGKNGINDILIKGNLVTPFNDYLDKDPEWKAEVGEAALAANTRDGKVWSISDQKQNIGYFYNKEMFEKAGIKPAQTWDEFMSNNEKLKAAGFVPLALMTGENAWTTNLILAALVGTNGEAGNTFMNTLHPTDFNTPEMIQALNMMKTMLEKYTTKDALGAGYANAANAFSQNKAAMIANGPWMIGDFSDSTKSSEGFDKKVGVAAYPNNSLISTYEVGYMIGAKTPETRDAAEKFIRFKTGIEGQTIALEYGNVMPVSDKIQPSDALKQKYPLFVESIKLAQETQVHYQSFDSIVYPNITDAWKSLYPKLVFGQSTAEEIAKELTEIAAKHK</sequence>
<dbReference type="Pfam" id="PF01547">
    <property type="entry name" value="SBP_bac_1"/>
    <property type="match status" value="1"/>
</dbReference>
<dbReference type="HOGENOM" id="CLU_031285_12_0_9"/>
<gene>
    <name evidence="7" type="ORF">PRIO_5842</name>
</gene>
<keyword evidence="2 6" id="KW-0732">Signal</keyword>
<protein>
    <submittedName>
        <fullName evidence="7">Sugar ABC transporter periplasmic protein</fullName>
    </submittedName>
</protein>
<dbReference type="InterPro" id="IPR050490">
    <property type="entry name" value="Bact_solute-bd_prot1"/>
</dbReference>
<evidence type="ECO:0000313" key="7">
    <source>
        <dbReference type="EMBL" id="CQR58229.1"/>
    </source>
</evidence>
<dbReference type="SUPFAM" id="SSF53850">
    <property type="entry name" value="Periplasmic binding protein-like II"/>
    <property type="match status" value="1"/>
</dbReference>
<evidence type="ECO:0000256" key="5">
    <source>
        <dbReference type="ARBA" id="ARBA00023288"/>
    </source>
</evidence>
<keyword evidence="1" id="KW-1003">Cell membrane</keyword>
<dbReference type="RefSeq" id="WP_020431480.1">
    <property type="nucleotide sequence ID" value="NZ_AGBD01001290.1"/>
</dbReference>
<evidence type="ECO:0000256" key="6">
    <source>
        <dbReference type="SAM" id="SignalP"/>
    </source>
</evidence>
<dbReference type="PANTHER" id="PTHR43649:SF33">
    <property type="entry name" value="POLYGALACTURONAN_RHAMNOGALACTURONAN-BINDING PROTEIN YTCQ"/>
    <property type="match status" value="1"/>
</dbReference>
<dbReference type="Proteomes" id="UP000033163">
    <property type="component" value="Chromosome I"/>
</dbReference>
<accession>A0A0E4HDR1</accession>
<keyword evidence="5" id="KW-0449">Lipoprotein</keyword>
<dbReference type="STRING" id="483937.AMQ84_17555"/>
<feature type="signal peptide" evidence="6">
    <location>
        <begin position="1"/>
        <end position="26"/>
    </location>
</feature>
<name>A0A0E4HDR1_9BACL</name>
<dbReference type="Gene3D" id="3.40.190.10">
    <property type="entry name" value="Periplasmic binding protein-like II"/>
    <property type="match status" value="2"/>
</dbReference>
<dbReference type="InterPro" id="IPR006059">
    <property type="entry name" value="SBP"/>
</dbReference>
<evidence type="ECO:0000256" key="2">
    <source>
        <dbReference type="ARBA" id="ARBA00022729"/>
    </source>
</evidence>
<dbReference type="EMBL" id="LN831776">
    <property type="protein sequence ID" value="CQR58229.1"/>
    <property type="molecule type" value="Genomic_DNA"/>
</dbReference>
<organism evidence="7 8">
    <name type="scientific">Paenibacillus riograndensis SBR5</name>
    <dbReference type="NCBI Taxonomy" id="1073571"/>
    <lineage>
        <taxon>Bacteria</taxon>
        <taxon>Bacillati</taxon>
        <taxon>Bacillota</taxon>
        <taxon>Bacilli</taxon>
        <taxon>Bacillales</taxon>
        <taxon>Paenibacillaceae</taxon>
        <taxon>Paenibacillus</taxon>
        <taxon>Paenibacillus sonchi group</taxon>
    </lineage>
</organism>
<evidence type="ECO:0000256" key="1">
    <source>
        <dbReference type="ARBA" id="ARBA00022475"/>
    </source>
</evidence>
<evidence type="ECO:0000256" key="4">
    <source>
        <dbReference type="ARBA" id="ARBA00023139"/>
    </source>
</evidence>
<dbReference type="KEGG" id="pri:PRIO_5842"/>
<dbReference type="PATRIC" id="fig|1073571.4.peg.6272"/>
<evidence type="ECO:0000313" key="8">
    <source>
        <dbReference type="Proteomes" id="UP000033163"/>
    </source>
</evidence>